<protein>
    <recommendedName>
        <fullName evidence="4">DUF3012 domain-containing protein</fullName>
    </recommendedName>
</protein>
<proteinExistence type="predicted"/>
<dbReference type="Proteomes" id="UP000005839">
    <property type="component" value="Unassembled WGS sequence"/>
</dbReference>
<organism evidence="2 3">
    <name type="scientific">Shewanella benthica KT99</name>
    <dbReference type="NCBI Taxonomy" id="314608"/>
    <lineage>
        <taxon>Bacteria</taxon>
        <taxon>Pseudomonadati</taxon>
        <taxon>Pseudomonadota</taxon>
        <taxon>Gammaproteobacteria</taxon>
        <taxon>Alteromonadales</taxon>
        <taxon>Shewanellaceae</taxon>
        <taxon>Shewanella</taxon>
    </lineage>
</organism>
<keyword evidence="1" id="KW-0812">Transmembrane</keyword>
<dbReference type="Pfam" id="PF11216">
    <property type="entry name" value="DUF3012"/>
    <property type="match status" value="1"/>
</dbReference>
<comment type="caution">
    <text evidence="2">The sequence shown here is derived from an EMBL/GenBank/DDBJ whole genome shotgun (WGS) entry which is preliminary data.</text>
</comment>
<name>A9DDZ6_9GAMM</name>
<keyword evidence="1" id="KW-1133">Transmembrane helix</keyword>
<reference evidence="2 3" key="1">
    <citation type="submission" date="2007-10" db="EMBL/GenBank/DDBJ databases">
        <authorList>
            <person name="Yayanos A."/>
            <person name="Ferriera S."/>
            <person name="Johnson J."/>
            <person name="Kravitz S."/>
            <person name="Halpern A."/>
            <person name="Remington K."/>
            <person name="Beeson K."/>
            <person name="Tran B."/>
            <person name="Rogers Y.-H."/>
            <person name="Friedman R."/>
            <person name="Venter J.C."/>
        </authorList>
    </citation>
    <scope>NUCLEOTIDE SEQUENCE [LARGE SCALE GENOMIC DNA]</scope>
    <source>
        <strain evidence="2 3">KT99</strain>
    </source>
</reference>
<sequence>MPTADLIALLLVALILEIVIEFANNKVLKLTSFALASMFVIGLSGCAPEVGSEQWCKQMSDKDKGDWTANEAADYAKNCIF</sequence>
<feature type="transmembrane region" description="Helical" evidence="1">
    <location>
        <begin position="33"/>
        <end position="52"/>
    </location>
</feature>
<evidence type="ECO:0000313" key="2">
    <source>
        <dbReference type="EMBL" id="EDQ00071.1"/>
    </source>
</evidence>
<evidence type="ECO:0000313" key="3">
    <source>
        <dbReference type="Proteomes" id="UP000005839"/>
    </source>
</evidence>
<accession>A9DDZ6</accession>
<dbReference type="InterPro" id="IPR021379">
    <property type="entry name" value="DUF3012"/>
</dbReference>
<evidence type="ECO:0000256" key="1">
    <source>
        <dbReference type="SAM" id="Phobius"/>
    </source>
</evidence>
<keyword evidence="1" id="KW-0472">Membrane</keyword>
<evidence type="ECO:0008006" key="4">
    <source>
        <dbReference type="Google" id="ProtNLM"/>
    </source>
</evidence>
<keyword evidence="3" id="KW-1185">Reference proteome</keyword>
<gene>
    <name evidence="2" type="ORF">KT99_19209</name>
</gene>
<dbReference type="STRING" id="314608.KT99_19209"/>
<dbReference type="EMBL" id="ABIC01000026">
    <property type="protein sequence ID" value="EDQ00071.1"/>
    <property type="molecule type" value="Genomic_DNA"/>
</dbReference>
<dbReference type="AlphaFoldDB" id="A9DDZ6"/>